<proteinExistence type="inferred from homology"/>
<sequence length="177" mass="20609">MEKKTTIQQHSDLHAGNYHLIGADLRQLKELEQKLEQCQIDATIPTIFIAECVLVYMSADASANLLEFFAQKFSAATEFLNYEQFRAADAFTKVMEQNLEQRGIHLHGLQMCESEEKQVERFKNAGFKNVQVYDMNRVFKELLDQKEAARIQKIDFLDEMELLYQLLAHYCIVHAEK</sequence>
<dbReference type="Pfam" id="PF04072">
    <property type="entry name" value="LCM"/>
    <property type="match status" value="1"/>
</dbReference>
<dbReference type="OrthoDB" id="203237at2759"/>
<comment type="caution">
    <text evidence="9">The sequence shown here is derived from an EMBL/GenBank/DDBJ whole genome shotgun (WGS) entry which is preliminary data.</text>
</comment>
<evidence type="ECO:0000256" key="2">
    <source>
        <dbReference type="ARBA" id="ARBA00003455"/>
    </source>
</evidence>
<dbReference type="EC" id="2.1.1.233" evidence="4"/>
<evidence type="ECO:0000256" key="1">
    <source>
        <dbReference type="ARBA" id="ARBA00000724"/>
    </source>
</evidence>
<comment type="function">
    <text evidence="2">Methylates the carboxyl group of the C-terminal leucine residue of protein phosphatase 2A catalytic subunits to form alpha-leucine ester residues.</text>
</comment>
<evidence type="ECO:0000256" key="5">
    <source>
        <dbReference type="ARBA" id="ARBA00022603"/>
    </source>
</evidence>
<comment type="similarity">
    <text evidence="3">Belongs to the methyltransferase superfamily. LCMT family.</text>
</comment>
<dbReference type="InterPro" id="IPR029063">
    <property type="entry name" value="SAM-dependent_MTases_sf"/>
</dbReference>
<dbReference type="PANTHER" id="PTHR13600">
    <property type="entry name" value="LEUCINE CARBOXYL METHYLTRANSFERASE"/>
    <property type="match status" value="1"/>
</dbReference>
<dbReference type="InterPro" id="IPR007213">
    <property type="entry name" value="Ppm1/Ppm2/Tcmp"/>
</dbReference>
<keyword evidence="6" id="KW-0808">Transferase</keyword>
<evidence type="ECO:0000256" key="4">
    <source>
        <dbReference type="ARBA" id="ARBA00012834"/>
    </source>
</evidence>
<dbReference type="InterPro" id="IPR016651">
    <property type="entry name" value="LCMT1"/>
</dbReference>
<dbReference type="SUPFAM" id="SSF53335">
    <property type="entry name" value="S-adenosyl-L-methionine-dependent methyltransferases"/>
    <property type="match status" value="1"/>
</dbReference>
<protein>
    <recommendedName>
        <fullName evidence="4">[phosphatase 2A protein]-leucine-carboxy methyltransferase</fullName>
        <ecNumber evidence="4">2.1.1.233</ecNumber>
    </recommendedName>
    <alternativeName>
        <fullName evidence="8">[Phosphatase 2A protein]-leucine-carboxy methyltransferase 1</fullName>
    </alternativeName>
</protein>
<evidence type="ECO:0000256" key="3">
    <source>
        <dbReference type="ARBA" id="ARBA00010703"/>
    </source>
</evidence>
<dbReference type="Proteomes" id="UP001152747">
    <property type="component" value="Unassembled WGS sequence"/>
</dbReference>
<evidence type="ECO:0000313" key="9">
    <source>
        <dbReference type="EMBL" id="CAI5443951.1"/>
    </source>
</evidence>
<evidence type="ECO:0000256" key="6">
    <source>
        <dbReference type="ARBA" id="ARBA00022679"/>
    </source>
</evidence>
<accession>A0A9P1N167</accession>
<evidence type="ECO:0000256" key="8">
    <source>
        <dbReference type="ARBA" id="ARBA00032526"/>
    </source>
</evidence>
<organism evidence="9 10">
    <name type="scientific">Caenorhabditis angaria</name>
    <dbReference type="NCBI Taxonomy" id="860376"/>
    <lineage>
        <taxon>Eukaryota</taxon>
        <taxon>Metazoa</taxon>
        <taxon>Ecdysozoa</taxon>
        <taxon>Nematoda</taxon>
        <taxon>Chromadorea</taxon>
        <taxon>Rhabditida</taxon>
        <taxon>Rhabditina</taxon>
        <taxon>Rhabditomorpha</taxon>
        <taxon>Rhabditoidea</taxon>
        <taxon>Rhabditidae</taxon>
        <taxon>Peloderinae</taxon>
        <taxon>Caenorhabditis</taxon>
    </lineage>
</organism>
<dbReference type="GO" id="GO:0018423">
    <property type="term" value="F:protein C-terminal leucine carboxyl O-methyltransferase activity"/>
    <property type="evidence" value="ECO:0007669"/>
    <property type="project" value="UniProtKB-EC"/>
</dbReference>
<keyword evidence="7" id="KW-0949">S-adenosyl-L-methionine</keyword>
<evidence type="ECO:0000256" key="7">
    <source>
        <dbReference type="ARBA" id="ARBA00022691"/>
    </source>
</evidence>
<dbReference type="AlphaFoldDB" id="A0A9P1N167"/>
<keyword evidence="10" id="KW-1185">Reference proteome</keyword>
<dbReference type="PANTHER" id="PTHR13600:SF33">
    <property type="entry name" value="LEUCINE CARBOXYL METHYLTRANSFERASE 1"/>
    <property type="match status" value="1"/>
</dbReference>
<dbReference type="GO" id="GO:0005829">
    <property type="term" value="C:cytosol"/>
    <property type="evidence" value="ECO:0007669"/>
    <property type="project" value="TreeGrafter"/>
</dbReference>
<dbReference type="Gene3D" id="3.40.50.150">
    <property type="entry name" value="Vaccinia Virus protein VP39"/>
    <property type="match status" value="1"/>
</dbReference>
<gene>
    <name evidence="9" type="ORF">CAMP_LOCUS6588</name>
</gene>
<dbReference type="EMBL" id="CANHGI010000003">
    <property type="protein sequence ID" value="CAI5443951.1"/>
    <property type="molecule type" value="Genomic_DNA"/>
</dbReference>
<name>A0A9P1N167_9PELO</name>
<comment type="catalytic activity">
    <reaction evidence="1">
        <text>[phosphatase 2A protein]-C-terminal L-leucine + S-adenosyl-L-methionine = [phosphatase 2A protein]-C-terminal L-leucine methyl ester + S-adenosyl-L-homocysteine</text>
        <dbReference type="Rhea" id="RHEA:48544"/>
        <dbReference type="Rhea" id="RHEA-COMP:12134"/>
        <dbReference type="Rhea" id="RHEA-COMP:12135"/>
        <dbReference type="ChEBI" id="CHEBI:57856"/>
        <dbReference type="ChEBI" id="CHEBI:59789"/>
        <dbReference type="ChEBI" id="CHEBI:90516"/>
        <dbReference type="ChEBI" id="CHEBI:90517"/>
        <dbReference type="EC" id="2.1.1.233"/>
    </reaction>
</comment>
<dbReference type="GO" id="GO:0032259">
    <property type="term" value="P:methylation"/>
    <property type="evidence" value="ECO:0007669"/>
    <property type="project" value="UniProtKB-KW"/>
</dbReference>
<reference evidence="9" key="1">
    <citation type="submission" date="2022-11" db="EMBL/GenBank/DDBJ databases">
        <authorList>
            <person name="Kikuchi T."/>
        </authorList>
    </citation>
    <scope>NUCLEOTIDE SEQUENCE</scope>
    <source>
        <strain evidence="9">PS1010</strain>
    </source>
</reference>
<keyword evidence="5" id="KW-0489">Methyltransferase</keyword>
<evidence type="ECO:0000313" key="10">
    <source>
        <dbReference type="Proteomes" id="UP001152747"/>
    </source>
</evidence>